<dbReference type="InterPro" id="IPR051454">
    <property type="entry name" value="RNA/ubiquinone_mod_enzymes"/>
</dbReference>
<dbReference type="STRING" id="617002.SAMN05660653_00042"/>
<dbReference type="Proteomes" id="UP000198771">
    <property type="component" value="Unassembled WGS sequence"/>
</dbReference>
<dbReference type="RefSeq" id="WP_092116026.1">
    <property type="nucleotide sequence ID" value="NZ_FMXO01000001.1"/>
</dbReference>
<evidence type="ECO:0000256" key="3">
    <source>
        <dbReference type="ARBA" id="ARBA00038374"/>
    </source>
</evidence>
<evidence type="ECO:0000313" key="5">
    <source>
        <dbReference type="Proteomes" id="UP000198771"/>
    </source>
</evidence>
<dbReference type="PANTHER" id="PTHR30217:SF6">
    <property type="entry name" value="TRNA HYDROXYLATION PROTEIN P"/>
    <property type="match status" value="1"/>
</dbReference>
<organism evidence="4 5">
    <name type="scientific">Desulfonatronum thiosulfatophilum</name>
    <dbReference type="NCBI Taxonomy" id="617002"/>
    <lineage>
        <taxon>Bacteria</taxon>
        <taxon>Pseudomonadati</taxon>
        <taxon>Thermodesulfobacteriota</taxon>
        <taxon>Desulfovibrionia</taxon>
        <taxon>Desulfovibrionales</taxon>
        <taxon>Desulfonatronaceae</taxon>
        <taxon>Desulfonatronum</taxon>
    </lineage>
</organism>
<name>A0A1G6A0C5_9BACT</name>
<dbReference type="EMBL" id="FMXO01000001">
    <property type="protein sequence ID" value="SDB01918.1"/>
    <property type="molecule type" value="Genomic_DNA"/>
</dbReference>
<dbReference type="AlphaFoldDB" id="A0A1G6A0C5"/>
<gene>
    <name evidence="4" type="ORF">SAMN05660653_00042</name>
</gene>
<dbReference type="Pfam" id="PF01136">
    <property type="entry name" value="Peptidase_U32"/>
    <property type="match status" value="1"/>
</dbReference>
<dbReference type="InterPro" id="IPR001539">
    <property type="entry name" value="Peptidase_U32"/>
</dbReference>
<sequence>MAFHSPCPELLAPAGNPVKFQAALLYGADAVYLGGPSLNLRAGADGFGREALSDALVQAHSSNVKIYYCLNAFPQEKDLGLVRTCLELLSDMGDACVDGLIVADPGVFFLARKILPHVPIHVSTQANTGNSAAAAFWRELGATRINLARELALGDIRSLARAVPDLELEMFVHGAMCLALSGRCSLSAYLNARSANKGSCTQPCRFKYRAKAMAVEEQLRPGEILWEVLEDEDYTAFFSPRDLCLVKYLPWIWKNQIRAVKIEGRMRSAAYVALTCDVYRTALDDLGMGRFRPSLYLHELGLALHRPMDSGFFLPGAPSTTARRWDCAGRMTMVGHLIRQEGQEKWMVQVLDRWDAAKPLELVLPGLRRPVVEASEYGLENERGEKLAVAHPGQRVLLSCGHPSCRPGMFVRQDQPERISPTR</sequence>
<evidence type="ECO:0000256" key="1">
    <source>
        <dbReference type="ARBA" id="ARBA00022670"/>
    </source>
</evidence>
<keyword evidence="1 4" id="KW-0645">Protease</keyword>
<evidence type="ECO:0000313" key="4">
    <source>
        <dbReference type="EMBL" id="SDB01918.1"/>
    </source>
</evidence>
<dbReference type="PROSITE" id="PS01276">
    <property type="entry name" value="PEPTIDASE_U32"/>
    <property type="match status" value="1"/>
</dbReference>
<evidence type="ECO:0000256" key="2">
    <source>
        <dbReference type="ARBA" id="ARBA00022801"/>
    </source>
</evidence>
<keyword evidence="5" id="KW-1185">Reference proteome</keyword>
<dbReference type="GO" id="GO:0008233">
    <property type="term" value="F:peptidase activity"/>
    <property type="evidence" value="ECO:0007669"/>
    <property type="project" value="UniProtKB-KW"/>
</dbReference>
<keyword evidence="2" id="KW-0378">Hydrolase</keyword>
<accession>A0A1G6A0C5</accession>
<protein>
    <submittedName>
        <fullName evidence="4">Putative protease</fullName>
    </submittedName>
</protein>
<dbReference type="PANTHER" id="PTHR30217">
    <property type="entry name" value="PEPTIDASE U32 FAMILY"/>
    <property type="match status" value="1"/>
</dbReference>
<dbReference type="OrthoDB" id="9807498at2"/>
<comment type="similarity">
    <text evidence="3">Belongs to the peptidase U32 family.</text>
</comment>
<reference evidence="4 5" key="1">
    <citation type="submission" date="2016-10" db="EMBL/GenBank/DDBJ databases">
        <authorList>
            <person name="de Groot N.N."/>
        </authorList>
    </citation>
    <scope>NUCLEOTIDE SEQUENCE [LARGE SCALE GENOMIC DNA]</scope>
    <source>
        <strain evidence="4 5">ASO4-2</strain>
    </source>
</reference>
<proteinExistence type="inferred from homology"/>
<dbReference type="GO" id="GO:0006508">
    <property type="term" value="P:proteolysis"/>
    <property type="evidence" value="ECO:0007669"/>
    <property type="project" value="UniProtKB-KW"/>
</dbReference>